<feature type="domain" description="RagB/SusD" evidence="6">
    <location>
        <begin position="327"/>
        <end position="411"/>
    </location>
</feature>
<evidence type="ECO:0000313" key="8">
    <source>
        <dbReference type="EMBL" id="AIL46031.1"/>
    </source>
</evidence>
<protein>
    <recommendedName>
        <fullName evidence="10">Outer membrane protein, probably involved in nutrient binding</fullName>
    </recommendedName>
</protein>
<evidence type="ECO:0000256" key="1">
    <source>
        <dbReference type="ARBA" id="ARBA00004442"/>
    </source>
</evidence>
<dbReference type="InterPro" id="IPR012944">
    <property type="entry name" value="SusD_RagB_dom"/>
</dbReference>
<organism evidence="8 9">
    <name type="scientific">Elizabethkingia anophelis NUHP1</name>
    <dbReference type="NCBI Taxonomy" id="1338011"/>
    <lineage>
        <taxon>Bacteria</taxon>
        <taxon>Pseudomonadati</taxon>
        <taxon>Bacteroidota</taxon>
        <taxon>Flavobacteriia</taxon>
        <taxon>Flavobacteriales</taxon>
        <taxon>Weeksellaceae</taxon>
        <taxon>Elizabethkingia</taxon>
    </lineage>
</organism>
<dbReference type="PROSITE" id="PS51257">
    <property type="entry name" value="PROKAR_LIPOPROTEIN"/>
    <property type="match status" value="1"/>
</dbReference>
<sequence>MKIKYIILGLCGLLSVISCDKELEINPEQSITTEKAVSTPENINNILIGAYANTGRSDLLGGNLQMYADLLGDSGYVSWFGTYPDLRTIYSKNIVSDNFYVRDTWRTAYKVIFETNLILENLNIITTENDKKRTEGEAKFLRALNYFELVRYYGKTYINGADNTQAGVPLILSGKINYNGNLSVARSTVEEIYTQVIKDLTDAITVLPVNNSYYADVYSAKALLTRVYLQKGDYKKARDMAHDIITHSGKSLIPNYNDVFNTSQNTPEDLFAIQVTSQSGINDLITFYASEANGGRGGDIALKDEFLNLFEANDVRGSFYNLNPYDDKLTNKYTNRFGNLHVIRLAEIYLIRAESNFRENTSLGATPLEDINTIRNRAKASILSSVSLDDILMERRKELAFEGFLLHDIKRTAGNVGSLPWSSDKLVFPIPLREMQVNPKLVQNPGYN</sequence>
<evidence type="ECO:0000256" key="2">
    <source>
        <dbReference type="ARBA" id="ARBA00006275"/>
    </source>
</evidence>
<evidence type="ECO:0000259" key="7">
    <source>
        <dbReference type="Pfam" id="PF14322"/>
    </source>
</evidence>
<accession>A0A077EEN6</accession>
<evidence type="ECO:0000313" key="9">
    <source>
        <dbReference type="Proteomes" id="UP000028933"/>
    </source>
</evidence>
<dbReference type="RefSeq" id="WP_024564193.1">
    <property type="nucleotide sequence ID" value="NZ_CP007547.1"/>
</dbReference>
<keyword evidence="5" id="KW-0998">Cell outer membrane</keyword>
<dbReference type="Proteomes" id="UP000028933">
    <property type="component" value="Chromosome"/>
</dbReference>
<dbReference type="Gene3D" id="1.25.40.390">
    <property type="match status" value="1"/>
</dbReference>
<evidence type="ECO:0000256" key="4">
    <source>
        <dbReference type="ARBA" id="ARBA00023136"/>
    </source>
</evidence>
<reference evidence="8" key="2">
    <citation type="journal article" date="2015" name="Genome Biol. Evol.">
        <title>Complete Genome Sequence and Transcriptomic Analysis of the Novel Pathogen Elizabethkingia anophelis in Response to Oxidative Stress.</title>
        <authorList>
            <person name="Li Y."/>
            <person name="Liu Y."/>
            <person name="Chew S.C."/>
            <person name="Tay M."/>
            <person name="Salido M.M."/>
            <person name="Teo J."/>
            <person name="Lauro F.M."/>
            <person name="Givskov M."/>
            <person name="Yang L."/>
        </authorList>
    </citation>
    <scope>NUCLEOTIDE SEQUENCE</scope>
    <source>
        <strain evidence="8">NUHP1</strain>
    </source>
</reference>
<comment type="similarity">
    <text evidence="2">Belongs to the SusD family.</text>
</comment>
<evidence type="ECO:0000256" key="3">
    <source>
        <dbReference type="ARBA" id="ARBA00022729"/>
    </source>
</evidence>
<keyword evidence="4" id="KW-0472">Membrane</keyword>
<proteinExistence type="inferred from homology"/>
<dbReference type="HOGENOM" id="CLU_015553_3_5_10"/>
<dbReference type="EMBL" id="CP007547">
    <property type="protein sequence ID" value="AIL46031.1"/>
    <property type="molecule type" value="Genomic_DNA"/>
</dbReference>
<comment type="subcellular location">
    <subcellularLocation>
        <location evidence="1">Cell outer membrane</location>
    </subcellularLocation>
</comment>
<dbReference type="InterPro" id="IPR011990">
    <property type="entry name" value="TPR-like_helical_dom_sf"/>
</dbReference>
<dbReference type="STRING" id="1338011.BD94_2256"/>
<dbReference type="GO" id="GO:0009279">
    <property type="term" value="C:cell outer membrane"/>
    <property type="evidence" value="ECO:0007669"/>
    <property type="project" value="UniProtKB-SubCell"/>
</dbReference>
<reference evidence="8" key="1">
    <citation type="journal article" date="2013" name="Lancet">
        <title>First case of E anophelis outbreak in an intensive-care unit.</title>
        <authorList>
            <person name="Teo J."/>
            <person name="Tan S.Y."/>
            <person name="Tay M."/>
            <person name="Ding Y."/>
            <person name="Kjelleberg S."/>
            <person name="Givskov M."/>
            <person name="Lin R.T."/>
            <person name="Yang L."/>
        </authorList>
    </citation>
    <scope>NUCLEOTIDE SEQUENCE [LARGE SCALE GENOMIC DNA]</scope>
    <source>
        <strain evidence="8">NUHP1</strain>
    </source>
</reference>
<dbReference type="Pfam" id="PF14322">
    <property type="entry name" value="SusD-like_3"/>
    <property type="match status" value="1"/>
</dbReference>
<dbReference type="eggNOG" id="COG0702">
    <property type="taxonomic scope" value="Bacteria"/>
</dbReference>
<evidence type="ECO:0000259" key="6">
    <source>
        <dbReference type="Pfam" id="PF07980"/>
    </source>
</evidence>
<gene>
    <name evidence="8" type="ORF">BD94_2256</name>
</gene>
<evidence type="ECO:0000256" key="5">
    <source>
        <dbReference type="ARBA" id="ARBA00023237"/>
    </source>
</evidence>
<keyword evidence="3" id="KW-0732">Signal</keyword>
<dbReference type="CDD" id="cd08977">
    <property type="entry name" value="SusD"/>
    <property type="match status" value="1"/>
</dbReference>
<feature type="domain" description="SusD-like N-terminal" evidence="7">
    <location>
        <begin position="24"/>
        <end position="229"/>
    </location>
</feature>
<dbReference type="InterPro" id="IPR033985">
    <property type="entry name" value="SusD-like_N"/>
</dbReference>
<name>A0A077EEN6_9FLAO</name>
<dbReference type="AlphaFoldDB" id="A0A077EEN6"/>
<dbReference type="Pfam" id="PF07980">
    <property type="entry name" value="SusD_RagB"/>
    <property type="match status" value="1"/>
</dbReference>
<dbReference type="KEGG" id="eao:BD94_2256"/>
<evidence type="ECO:0008006" key="10">
    <source>
        <dbReference type="Google" id="ProtNLM"/>
    </source>
</evidence>
<dbReference type="SUPFAM" id="SSF48452">
    <property type="entry name" value="TPR-like"/>
    <property type="match status" value="1"/>
</dbReference>